<evidence type="ECO:0000256" key="3">
    <source>
        <dbReference type="ARBA" id="ARBA00022729"/>
    </source>
</evidence>
<dbReference type="PANTHER" id="PTHR24269:SF16">
    <property type="entry name" value="PROTEIN SLG1"/>
    <property type="match status" value="1"/>
</dbReference>
<protein>
    <submittedName>
        <fullName evidence="9">Fungistatic metabolite</fullName>
    </submittedName>
</protein>
<feature type="signal peptide" evidence="7">
    <location>
        <begin position="1"/>
        <end position="17"/>
    </location>
</feature>
<keyword evidence="2" id="KW-0812">Transmembrane</keyword>
<proteinExistence type="predicted"/>
<dbReference type="PROSITE" id="PS51257">
    <property type="entry name" value="PROKAR_LIPOPROTEIN"/>
    <property type="match status" value="1"/>
</dbReference>
<dbReference type="Pfam" id="PF01822">
    <property type="entry name" value="WSC"/>
    <property type="match status" value="2"/>
</dbReference>
<keyword evidence="6" id="KW-0325">Glycoprotein</keyword>
<feature type="chain" id="PRO_5042863766" evidence="7">
    <location>
        <begin position="18"/>
        <end position="225"/>
    </location>
</feature>
<accession>A0AAN6S8G4</accession>
<evidence type="ECO:0000256" key="5">
    <source>
        <dbReference type="ARBA" id="ARBA00023136"/>
    </source>
</evidence>
<evidence type="ECO:0000256" key="1">
    <source>
        <dbReference type="ARBA" id="ARBA00004167"/>
    </source>
</evidence>
<dbReference type="EMBL" id="MU853760">
    <property type="protein sequence ID" value="KAK3944359.1"/>
    <property type="molecule type" value="Genomic_DNA"/>
</dbReference>
<dbReference type="AlphaFoldDB" id="A0AAN6S8G4"/>
<evidence type="ECO:0000256" key="6">
    <source>
        <dbReference type="ARBA" id="ARBA00023180"/>
    </source>
</evidence>
<reference evidence="10" key="1">
    <citation type="journal article" date="2023" name="Mol. Phylogenet. Evol.">
        <title>Genome-scale phylogeny and comparative genomics of the fungal order Sordariales.</title>
        <authorList>
            <person name="Hensen N."/>
            <person name="Bonometti L."/>
            <person name="Westerberg I."/>
            <person name="Brannstrom I.O."/>
            <person name="Guillou S."/>
            <person name="Cros-Aarteil S."/>
            <person name="Calhoun S."/>
            <person name="Haridas S."/>
            <person name="Kuo A."/>
            <person name="Mondo S."/>
            <person name="Pangilinan J."/>
            <person name="Riley R."/>
            <person name="LaButti K."/>
            <person name="Andreopoulos B."/>
            <person name="Lipzen A."/>
            <person name="Chen C."/>
            <person name="Yan M."/>
            <person name="Daum C."/>
            <person name="Ng V."/>
            <person name="Clum A."/>
            <person name="Steindorff A."/>
            <person name="Ohm R.A."/>
            <person name="Martin F."/>
            <person name="Silar P."/>
            <person name="Natvig D.O."/>
            <person name="Lalanne C."/>
            <person name="Gautier V."/>
            <person name="Ament-Velasquez S.L."/>
            <person name="Kruys A."/>
            <person name="Hutchinson M.I."/>
            <person name="Powell A.J."/>
            <person name="Barry K."/>
            <person name="Miller A.N."/>
            <person name="Grigoriev I.V."/>
            <person name="Debuchy R."/>
            <person name="Gladieux P."/>
            <person name="Hiltunen Thoren M."/>
            <person name="Johannesson H."/>
        </authorList>
    </citation>
    <scope>NUCLEOTIDE SEQUENCE [LARGE SCALE GENOMIC DNA]</scope>
    <source>
        <strain evidence="10">CBS 340.73</strain>
    </source>
</reference>
<name>A0AAN6S8G4_9PEZI</name>
<keyword evidence="10" id="KW-1185">Reference proteome</keyword>
<feature type="domain" description="WSC" evidence="8">
    <location>
        <begin position="17"/>
        <end position="111"/>
    </location>
</feature>
<evidence type="ECO:0000259" key="8">
    <source>
        <dbReference type="PROSITE" id="PS51212"/>
    </source>
</evidence>
<feature type="domain" description="WSC" evidence="8">
    <location>
        <begin position="127"/>
        <end position="221"/>
    </location>
</feature>
<keyword evidence="3 7" id="KW-0732">Signal</keyword>
<evidence type="ECO:0000313" key="9">
    <source>
        <dbReference type="EMBL" id="KAK3944359.1"/>
    </source>
</evidence>
<evidence type="ECO:0000313" key="10">
    <source>
        <dbReference type="Proteomes" id="UP001303473"/>
    </source>
</evidence>
<evidence type="ECO:0000256" key="7">
    <source>
        <dbReference type="SAM" id="SignalP"/>
    </source>
</evidence>
<keyword evidence="5" id="KW-0472">Membrane</keyword>
<evidence type="ECO:0000256" key="2">
    <source>
        <dbReference type="ARBA" id="ARBA00022692"/>
    </source>
</evidence>
<organism evidence="9 10">
    <name type="scientific">Diplogelasinospora grovesii</name>
    <dbReference type="NCBI Taxonomy" id="303347"/>
    <lineage>
        <taxon>Eukaryota</taxon>
        <taxon>Fungi</taxon>
        <taxon>Dikarya</taxon>
        <taxon>Ascomycota</taxon>
        <taxon>Pezizomycotina</taxon>
        <taxon>Sordariomycetes</taxon>
        <taxon>Sordariomycetidae</taxon>
        <taxon>Sordariales</taxon>
        <taxon>Diplogelasinosporaceae</taxon>
        <taxon>Diplogelasinospora</taxon>
    </lineage>
</organism>
<dbReference type="SMART" id="SM00321">
    <property type="entry name" value="WSC"/>
    <property type="match status" value="2"/>
</dbReference>
<sequence>MYRLLTIVGAVLPAVLAQTFYGCYTEGSSSRALTGAQTVNYTSMTVEVCETYCTGLTFSIWGLEYGGECYCGNELSTGSFQSFSTDCTMSCGGNATETCGGPNRLSLYGSSTEAPAVTLDPHAAVNATEFLGCYTEGVGVRALSGAQAYSATGMTVEACGNYCLEAGYTIFGTEYSAECYCGNSIDTTSTLAASTDCSMACSGNSTELCGGPDRLSVYQWYDSSA</sequence>
<dbReference type="PANTHER" id="PTHR24269">
    <property type="entry name" value="KREMEN PROTEIN"/>
    <property type="match status" value="1"/>
</dbReference>
<keyword evidence="4" id="KW-1133">Transmembrane helix</keyword>
<comment type="subcellular location">
    <subcellularLocation>
        <location evidence="1">Membrane</location>
        <topology evidence="1">Single-pass membrane protein</topology>
    </subcellularLocation>
</comment>
<dbReference type="InterPro" id="IPR051836">
    <property type="entry name" value="Kremen_rcpt"/>
</dbReference>
<gene>
    <name evidence="9" type="ORF">QBC46DRAFT_375072</name>
</gene>
<comment type="caution">
    <text evidence="9">The sequence shown here is derived from an EMBL/GenBank/DDBJ whole genome shotgun (WGS) entry which is preliminary data.</text>
</comment>
<dbReference type="PROSITE" id="PS51212">
    <property type="entry name" value="WSC"/>
    <property type="match status" value="2"/>
</dbReference>
<evidence type="ECO:0000256" key="4">
    <source>
        <dbReference type="ARBA" id="ARBA00022989"/>
    </source>
</evidence>
<dbReference type="Proteomes" id="UP001303473">
    <property type="component" value="Unassembled WGS sequence"/>
</dbReference>
<dbReference type="GO" id="GO:0005886">
    <property type="term" value="C:plasma membrane"/>
    <property type="evidence" value="ECO:0007669"/>
    <property type="project" value="TreeGrafter"/>
</dbReference>
<dbReference type="InterPro" id="IPR002889">
    <property type="entry name" value="WSC_carb-bd"/>
</dbReference>